<organism evidence="2 3">
    <name type="scientific">Leucobacter chromiisoli</name>
    <dbReference type="NCBI Taxonomy" id="2796471"/>
    <lineage>
        <taxon>Bacteria</taxon>
        <taxon>Bacillati</taxon>
        <taxon>Actinomycetota</taxon>
        <taxon>Actinomycetes</taxon>
        <taxon>Micrococcales</taxon>
        <taxon>Microbacteriaceae</taxon>
        <taxon>Leucobacter</taxon>
    </lineage>
</organism>
<proteinExistence type="predicted"/>
<name>A0A934Q4W4_9MICO</name>
<accession>A0A934Q4W4</accession>
<feature type="region of interest" description="Disordered" evidence="1">
    <location>
        <begin position="1"/>
        <end position="33"/>
    </location>
</feature>
<dbReference type="RefSeq" id="WP_200114612.1">
    <property type="nucleotide sequence ID" value="NZ_JAEHOH010000006.1"/>
</dbReference>
<evidence type="ECO:0000256" key="1">
    <source>
        <dbReference type="SAM" id="MobiDB-lite"/>
    </source>
</evidence>
<protein>
    <submittedName>
        <fullName evidence="2">Uncharacterized protein</fullName>
    </submittedName>
</protein>
<sequence length="71" mass="6897">MSEKTRIGAETSEASVEDRAEAGVGGEPAGEPAEAGFAGIASFADAESREILNLLGDDAGGSCCGGSCCSA</sequence>
<evidence type="ECO:0000313" key="3">
    <source>
        <dbReference type="Proteomes" id="UP000608530"/>
    </source>
</evidence>
<gene>
    <name evidence="2" type="ORF">JD276_05405</name>
</gene>
<dbReference type="Proteomes" id="UP000608530">
    <property type="component" value="Unassembled WGS sequence"/>
</dbReference>
<dbReference type="AlphaFoldDB" id="A0A934Q4W4"/>
<keyword evidence="3" id="KW-1185">Reference proteome</keyword>
<reference evidence="2" key="1">
    <citation type="submission" date="2020-12" db="EMBL/GenBank/DDBJ databases">
        <title>Leucobacter sp. CAS1, isolated from Chromium sludge.</title>
        <authorList>
            <person name="Xu Z."/>
        </authorList>
    </citation>
    <scope>NUCLEOTIDE SEQUENCE</scope>
    <source>
        <strain evidence="2">CSA1</strain>
    </source>
</reference>
<dbReference type="EMBL" id="JAEHOH010000006">
    <property type="protein sequence ID" value="MBK0418470.1"/>
    <property type="molecule type" value="Genomic_DNA"/>
</dbReference>
<comment type="caution">
    <text evidence="2">The sequence shown here is derived from an EMBL/GenBank/DDBJ whole genome shotgun (WGS) entry which is preliminary data.</text>
</comment>
<evidence type="ECO:0000313" key="2">
    <source>
        <dbReference type="EMBL" id="MBK0418470.1"/>
    </source>
</evidence>